<keyword evidence="2" id="KW-1133">Transmembrane helix</keyword>
<evidence type="ECO:0000313" key="5">
    <source>
        <dbReference type="Proteomes" id="UP000606974"/>
    </source>
</evidence>
<feature type="compositionally biased region" description="Low complexity" evidence="1">
    <location>
        <begin position="470"/>
        <end position="487"/>
    </location>
</feature>
<reference evidence="4" key="1">
    <citation type="submission" date="2020-02" db="EMBL/GenBank/DDBJ databases">
        <authorList>
            <person name="Palmer J.M."/>
        </authorList>
    </citation>
    <scope>NUCLEOTIDE SEQUENCE</scope>
    <source>
        <strain evidence="4">EPUS1.4</strain>
        <tissue evidence="4">Thallus</tissue>
    </source>
</reference>
<dbReference type="OrthoDB" id="2402916at2759"/>
<dbReference type="InterPro" id="IPR018571">
    <property type="entry name" value="Membrane_anchor_Opy2_N"/>
</dbReference>
<dbReference type="AlphaFoldDB" id="A0A8H7E789"/>
<dbReference type="Pfam" id="PF09463">
    <property type="entry name" value="Opy2"/>
    <property type="match status" value="1"/>
</dbReference>
<protein>
    <recommendedName>
        <fullName evidence="3">Membrane anchor Opy2 N-terminal domain-containing protein</fullName>
    </recommendedName>
</protein>
<evidence type="ECO:0000256" key="1">
    <source>
        <dbReference type="SAM" id="MobiDB-lite"/>
    </source>
</evidence>
<feature type="region of interest" description="Disordered" evidence="1">
    <location>
        <begin position="115"/>
        <end position="136"/>
    </location>
</feature>
<feature type="compositionally biased region" description="Polar residues" evidence="1">
    <location>
        <begin position="443"/>
        <end position="468"/>
    </location>
</feature>
<dbReference type="CDD" id="cd12087">
    <property type="entry name" value="TM_EGFR-like"/>
    <property type="match status" value="1"/>
</dbReference>
<feature type="transmembrane region" description="Helical" evidence="2">
    <location>
        <begin position="68"/>
        <end position="88"/>
    </location>
</feature>
<feature type="compositionally biased region" description="Low complexity" evidence="1">
    <location>
        <begin position="392"/>
        <end position="407"/>
    </location>
</feature>
<feature type="compositionally biased region" description="Low complexity" evidence="1">
    <location>
        <begin position="259"/>
        <end position="274"/>
    </location>
</feature>
<feature type="domain" description="Membrane anchor Opy2 N-terminal" evidence="3">
    <location>
        <begin position="14"/>
        <end position="48"/>
    </location>
</feature>
<proteinExistence type="predicted"/>
<feature type="region of interest" description="Disordered" evidence="1">
    <location>
        <begin position="373"/>
        <end position="417"/>
    </location>
</feature>
<feature type="region of interest" description="Disordered" evidence="1">
    <location>
        <begin position="437"/>
        <end position="503"/>
    </location>
</feature>
<evidence type="ECO:0000259" key="3">
    <source>
        <dbReference type="Pfam" id="PF09463"/>
    </source>
</evidence>
<feature type="region of interest" description="Disordered" evidence="1">
    <location>
        <begin position="318"/>
        <end position="359"/>
    </location>
</feature>
<sequence length="503" mass="53489">MQSTRHLPSLFRRCVQCPEDTPTCPTCASDETCLLQTTSCDACASAQCVKVNSLPGQTETKKASSTPAIAGGVAGGVVFIIITTFLIWRFCIRKRRQQWDEQVWTETDQSITGIEKRDQSGLNREARQSTRSSIASTVRTRASNVIQIAYIPGVTNRSPTESPGLLAPPVPPIPSGSANTSSATSPNFEQDRHFFMPNDLRGSTYTDISGRQSLSPSLVRASMATTIYPNHAEISARPAVQALRGKAAVVTVNKSGNNSPADSSTPGDTTPPTSQTQKGILNSPIVARNVTARPIQVKKSNSGRRNQVPTLANLKAASANKSVSLRPQAAKLDDRSEDETDPNTHLMATPKPRHQSTCDTIIDDTPALKQSQFTNISSSSSSVSEIAGTATRASPQRSRRSGASSPGSGPGHLHKKSGSLNSLIEEAMSRAAREPIHGGLGSISENHNYANNHPVSHWSESQQTSHGWNSPGSGSISASGSTSGPFSDVNEVRESVSRSTLSP</sequence>
<feature type="region of interest" description="Disordered" evidence="1">
    <location>
        <begin position="157"/>
        <end position="185"/>
    </location>
</feature>
<keyword evidence="5" id="KW-1185">Reference proteome</keyword>
<dbReference type="Proteomes" id="UP000606974">
    <property type="component" value="Unassembled WGS sequence"/>
</dbReference>
<keyword evidence="2" id="KW-0472">Membrane</keyword>
<keyword evidence="2" id="KW-0812">Transmembrane</keyword>
<feature type="compositionally biased region" description="Basic and acidic residues" evidence="1">
    <location>
        <begin position="115"/>
        <end position="128"/>
    </location>
</feature>
<accession>A0A8H7E789</accession>
<comment type="caution">
    <text evidence="4">The sequence shown here is derived from an EMBL/GenBank/DDBJ whole genome shotgun (WGS) entry which is preliminary data.</text>
</comment>
<name>A0A8H7E789_9EURO</name>
<evidence type="ECO:0000256" key="2">
    <source>
        <dbReference type="SAM" id="Phobius"/>
    </source>
</evidence>
<feature type="region of interest" description="Disordered" evidence="1">
    <location>
        <begin position="253"/>
        <end position="282"/>
    </location>
</feature>
<dbReference type="EMBL" id="JAACFV010000026">
    <property type="protein sequence ID" value="KAF7510823.1"/>
    <property type="molecule type" value="Genomic_DNA"/>
</dbReference>
<gene>
    <name evidence="4" type="ORF">GJ744_005923</name>
</gene>
<evidence type="ECO:0000313" key="4">
    <source>
        <dbReference type="EMBL" id="KAF7510823.1"/>
    </source>
</evidence>
<organism evidence="4 5">
    <name type="scientific">Endocarpon pusillum</name>
    <dbReference type="NCBI Taxonomy" id="364733"/>
    <lineage>
        <taxon>Eukaryota</taxon>
        <taxon>Fungi</taxon>
        <taxon>Dikarya</taxon>
        <taxon>Ascomycota</taxon>
        <taxon>Pezizomycotina</taxon>
        <taxon>Eurotiomycetes</taxon>
        <taxon>Chaetothyriomycetidae</taxon>
        <taxon>Verrucariales</taxon>
        <taxon>Verrucariaceae</taxon>
        <taxon>Endocarpon</taxon>
    </lineage>
</organism>